<dbReference type="Proteomes" id="UP001176021">
    <property type="component" value="Unassembled WGS sequence"/>
</dbReference>
<evidence type="ECO:0008006" key="4">
    <source>
        <dbReference type="Google" id="ProtNLM"/>
    </source>
</evidence>
<feature type="transmembrane region" description="Helical" evidence="1">
    <location>
        <begin position="66"/>
        <end position="85"/>
    </location>
</feature>
<gene>
    <name evidence="2" type="ORF">M8H41_25020</name>
</gene>
<feature type="transmembrane region" description="Helical" evidence="1">
    <location>
        <begin position="20"/>
        <end position="37"/>
    </location>
</feature>
<evidence type="ECO:0000313" key="3">
    <source>
        <dbReference type="Proteomes" id="UP001176021"/>
    </source>
</evidence>
<keyword evidence="1" id="KW-0812">Transmembrane</keyword>
<evidence type="ECO:0000313" key="2">
    <source>
        <dbReference type="EMBL" id="MDO0826046.1"/>
    </source>
</evidence>
<dbReference type="RefSeq" id="WP_302050394.1">
    <property type="nucleotide sequence ID" value="NZ_JAMJEV010000045.1"/>
</dbReference>
<comment type="caution">
    <text evidence="2">The sequence shown here is derived from an EMBL/GenBank/DDBJ whole genome shotgun (WGS) entry which is preliminary data.</text>
</comment>
<sequence>MFNFLVFMVAAFIPRFSHSAYMVIIVSALILISLFLFKNIFIHHEMNSSGIQLIELKKTFSEEHSLQIGLTLAIIGAVFFIIVGWPLNALWIRSWTPWLIVIALLTFDELYASRYLKKGLMENGICTGHRFIKWVDVESLKWVRKNKDYYTLKIGTSKFYSYWIAYLYVLDAQKEDVDKFFKKRVGI</sequence>
<name>A0ABT8QXG8_9FIRM</name>
<keyword evidence="1" id="KW-1133">Transmembrane helix</keyword>
<evidence type="ECO:0000256" key="1">
    <source>
        <dbReference type="SAM" id="Phobius"/>
    </source>
</evidence>
<protein>
    <recommendedName>
        <fullName evidence="4">DUF5673 domain-containing protein</fullName>
    </recommendedName>
</protein>
<accession>A0ABT8QXG8</accession>
<keyword evidence="3" id="KW-1185">Reference proteome</keyword>
<keyword evidence="1" id="KW-0472">Membrane</keyword>
<dbReference type="EMBL" id="JAMJEV010000045">
    <property type="protein sequence ID" value="MDO0826046.1"/>
    <property type="molecule type" value="Genomic_DNA"/>
</dbReference>
<reference evidence="2" key="1">
    <citation type="submission" date="2022-05" db="EMBL/GenBank/DDBJ databases">
        <title>Expanded diversity of anoxic marine methylotrophy in a Black Sea sulfate reducing microorganism.</title>
        <authorList>
            <person name="Fischer P.Q."/>
            <person name="Stams A.J.M."/>
            <person name="Villanueva L."/>
            <person name="Sousa D.Z."/>
        </authorList>
    </citation>
    <scope>NUCLEOTIDE SEQUENCE</scope>
    <source>
        <strain evidence="2">P130</strain>
    </source>
</reference>
<feature type="transmembrane region" description="Helical" evidence="1">
    <location>
        <begin position="91"/>
        <end position="111"/>
    </location>
</feature>
<organism evidence="2 3">
    <name type="scientific">Desulfosporosinus nitroreducens</name>
    <dbReference type="NCBI Taxonomy" id="2018668"/>
    <lineage>
        <taxon>Bacteria</taxon>
        <taxon>Bacillati</taxon>
        <taxon>Bacillota</taxon>
        <taxon>Clostridia</taxon>
        <taxon>Eubacteriales</taxon>
        <taxon>Desulfitobacteriaceae</taxon>
        <taxon>Desulfosporosinus</taxon>
    </lineage>
</organism>
<proteinExistence type="predicted"/>